<sequence length="112" mass="12018">MRQIASVLILISIALFTVNASKCEDDILTQLKSGTVCQNTDTACQTALNTFLTCGVNCAQNNSSDSAIGLCVKTSCSNITNETVKGFYNKMLACFDSVLFFSALIVLLSLLF</sequence>
<accession>Q23BK8</accession>
<feature type="signal peptide" evidence="2">
    <location>
        <begin position="1"/>
        <end position="20"/>
    </location>
</feature>
<feature type="transmembrane region" description="Helical" evidence="1">
    <location>
        <begin position="87"/>
        <end position="111"/>
    </location>
</feature>
<evidence type="ECO:0000256" key="1">
    <source>
        <dbReference type="SAM" id="Phobius"/>
    </source>
</evidence>
<keyword evidence="1" id="KW-0472">Membrane</keyword>
<dbReference type="GeneID" id="7842941"/>
<keyword evidence="2" id="KW-0732">Signal</keyword>
<keyword evidence="4" id="KW-1185">Reference proteome</keyword>
<evidence type="ECO:0000313" key="3">
    <source>
        <dbReference type="EMBL" id="EAR94110.1"/>
    </source>
</evidence>
<keyword evidence="1 3" id="KW-0812">Transmembrane</keyword>
<dbReference type="HOGENOM" id="CLU_144475_0_0_1"/>
<protein>
    <submittedName>
        <fullName evidence="3">Transmembrane protein, putative</fullName>
    </submittedName>
</protein>
<reference evidence="4" key="1">
    <citation type="journal article" date="2006" name="PLoS Biol.">
        <title>Macronuclear genome sequence of the ciliate Tetrahymena thermophila, a model eukaryote.</title>
        <authorList>
            <person name="Eisen J.A."/>
            <person name="Coyne R.S."/>
            <person name="Wu M."/>
            <person name="Wu D."/>
            <person name="Thiagarajan M."/>
            <person name="Wortman J.R."/>
            <person name="Badger J.H."/>
            <person name="Ren Q."/>
            <person name="Amedeo P."/>
            <person name="Jones K.M."/>
            <person name="Tallon L.J."/>
            <person name="Delcher A.L."/>
            <person name="Salzberg S.L."/>
            <person name="Silva J.C."/>
            <person name="Haas B.J."/>
            <person name="Majoros W.H."/>
            <person name="Farzad M."/>
            <person name="Carlton J.M."/>
            <person name="Smith R.K. Jr."/>
            <person name="Garg J."/>
            <person name="Pearlman R.E."/>
            <person name="Karrer K.M."/>
            <person name="Sun L."/>
            <person name="Manning G."/>
            <person name="Elde N.C."/>
            <person name="Turkewitz A.P."/>
            <person name="Asai D.J."/>
            <person name="Wilkes D.E."/>
            <person name="Wang Y."/>
            <person name="Cai H."/>
            <person name="Collins K."/>
            <person name="Stewart B.A."/>
            <person name="Lee S.R."/>
            <person name="Wilamowska K."/>
            <person name="Weinberg Z."/>
            <person name="Ruzzo W.L."/>
            <person name="Wloga D."/>
            <person name="Gaertig J."/>
            <person name="Frankel J."/>
            <person name="Tsao C.-C."/>
            <person name="Gorovsky M.A."/>
            <person name="Keeling P.J."/>
            <person name="Waller R.F."/>
            <person name="Patron N.J."/>
            <person name="Cherry J.M."/>
            <person name="Stover N.A."/>
            <person name="Krieger C.J."/>
            <person name="del Toro C."/>
            <person name="Ryder H.F."/>
            <person name="Williamson S.C."/>
            <person name="Barbeau R.A."/>
            <person name="Hamilton E.P."/>
            <person name="Orias E."/>
        </authorList>
    </citation>
    <scope>NUCLEOTIDE SEQUENCE [LARGE SCALE GENOMIC DNA]</scope>
    <source>
        <strain evidence="4">SB210</strain>
    </source>
</reference>
<feature type="chain" id="PRO_5004201735" evidence="2">
    <location>
        <begin position="21"/>
        <end position="112"/>
    </location>
</feature>
<gene>
    <name evidence="3" type="ORF">TTHERM_00234180</name>
</gene>
<dbReference type="KEGG" id="tet:TTHERM_00234180"/>
<keyword evidence="1" id="KW-1133">Transmembrane helix</keyword>
<dbReference type="AlphaFoldDB" id="Q23BK8"/>
<dbReference type="RefSeq" id="XP_001014355.1">
    <property type="nucleotide sequence ID" value="XM_001014355.1"/>
</dbReference>
<dbReference type="InParanoid" id="Q23BK8"/>
<organism evidence="3 4">
    <name type="scientific">Tetrahymena thermophila (strain SB210)</name>
    <dbReference type="NCBI Taxonomy" id="312017"/>
    <lineage>
        <taxon>Eukaryota</taxon>
        <taxon>Sar</taxon>
        <taxon>Alveolata</taxon>
        <taxon>Ciliophora</taxon>
        <taxon>Intramacronucleata</taxon>
        <taxon>Oligohymenophorea</taxon>
        <taxon>Hymenostomatida</taxon>
        <taxon>Tetrahymenina</taxon>
        <taxon>Tetrahymenidae</taxon>
        <taxon>Tetrahymena</taxon>
    </lineage>
</organism>
<proteinExistence type="predicted"/>
<evidence type="ECO:0000313" key="4">
    <source>
        <dbReference type="Proteomes" id="UP000009168"/>
    </source>
</evidence>
<evidence type="ECO:0000256" key="2">
    <source>
        <dbReference type="SAM" id="SignalP"/>
    </source>
</evidence>
<dbReference type="Proteomes" id="UP000009168">
    <property type="component" value="Unassembled WGS sequence"/>
</dbReference>
<name>Q23BK8_TETTS</name>
<dbReference type="EMBL" id="GG662718">
    <property type="protein sequence ID" value="EAR94110.1"/>
    <property type="molecule type" value="Genomic_DNA"/>
</dbReference>